<dbReference type="PIRSF" id="PIRSF001456">
    <property type="entry name" value="Chorismate_synth"/>
    <property type="match status" value="1"/>
</dbReference>
<evidence type="ECO:0000313" key="10">
    <source>
        <dbReference type="Proteomes" id="UP000030134"/>
    </source>
</evidence>
<accession>A0A0A2G2Q9</accession>
<feature type="binding site" evidence="7">
    <location>
        <position position="46"/>
    </location>
    <ligand>
        <name>NADP(+)</name>
        <dbReference type="ChEBI" id="CHEBI:58349"/>
    </ligand>
</feature>
<dbReference type="InterPro" id="IPR000453">
    <property type="entry name" value="Chorismate_synth"/>
</dbReference>
<dbReference type="CDD" id="cd07304">
    <property type="entry name" value="Chorismate_synthase"/>
    <property type="match status" value="1"/>
</dbReference>
<evidence type="ECO:0000256" key="3">
    <source>
        <dbReference type="ARBA" id="ARBA00013036"/>
    </source>
</evidence>
<evidence type="ECO:0000256" key="8">
    <source>
        <dbReference type="RuleBase" id="RU000605"/>
    </source>
</evidence>
<keyword evidence="6 7" id="KW-0456">Lyase</keyword>
<keyword evidence="7" id="KW-0285">Flavoprotein</keyword>
<comment type="subunit">
    <text evidence="7">Homotetramer.</text>
</comment>
<keyword evidence="4 7" id="KW-0028">Amino-acid biosynthesis</keyword>
<keyword evidence="10" id="KW-1185">Reference proteome</keyword>
<dbReference type="Gene3D" id="3.60.150.10">
    <property type="entry name" value="Chorismate synthase AroC"/>
    <property type="match status" value="1"/>
</dbReference>
<dbReference type="EC" id="4.2.3.5" evidence="3 7"/>
<evidence type="ECO:0000256" key="1">
    <source>
        <dbReference type="ARBA" id="ARBA00005044"/>
    </source>
</evidence>
<evidence type="ECO:0000256" key="6">
    <source>
        <dbReference type="ARBA" id="ARBA00023239"/>
    </source>
</evidence>
<dbReference type="PANTHER" id="PTHR21085">
    <property type="entry name" value="CHORISMATE SYNTHASE"/>
    <property type="match status" value="1"/>
</dbReference>
<dbReference type="STRING" id="266762.HQ36_06695"/>
<dbReference type="GO" id="GO:0008652">
    <property type="term" value="P:amino acid biosynthetic process"/>
    <property type="evidence" value="ECO:0007669"/>
    <property type="project" value="UniProtKB-KW"/>
</dbReference>
<comment type="similarity">
    <text evidence="2 7 8">Belongs to the chorismate synthase family.</text>
</comment>
<dbReference type="GO" id="GO:0010181">
    <property type="term" value="F:FMN binding"/>
    <property type="evidence" value="ECO:0007669"/>
    <property type="project" value="TreeGrafter"/>
</dbReference>
<gene>
    <name evidence="7" type="primary">aroC</name>
    <name evidence="9" type="ORF">HQ36_06695</name>
</gene>
<comment type="caution">
    <text evidence="9">The sequence shown here is derived from an EMBL/GenBank/DDBJ whole genome shotgun (WGS) entry which is preliminary data.</text>
</comment>
<comment type="function">
    <text evidence="7">Catalyzes the anti-1,4-elimination of the C-3 phosphate and the C-6 proR hydrogen from 5-enolpyruvylshikimate-3-phosphate (EPSP) to yield chorismate, which is the branch point compound that serves as the starting substrate for the three terminal pathways of aromatic amino acid biosynthesis. This reaction introduces a second double bond into the aromatic ring system.</text>
</comment>
<keyword evidence="5 7" id="KW-0057">Aromatic amino acid biosynthesis</keyword>
<reference evidence="9 10" key="1">
    <citation type="submission" date="2014-08" db="EMBL/GenBank/DDBJ databases">
        <title>Porphyromonas gingivicanis strain:COT-022_OH1391 Genome sequencing.</title>
        <authorList>
            <person name="Wallis C."/>
            <person name="Deusch O."/>
            <person name="O'Flynn C."/>
            <person name="Davis I."/>
            <person name="Jospin G."/>
            <person name="Darling A.E."/>
            <person name="Coil D.A."/>
            <person name="Alexiev A."/>
            <person name="Horsfall A."/>
            <person name="Kirkwood N."/>
            <person name="Harris S."/>
            <person name="Eisen J.A."/>
        </authorList>
    </citation>
    <scope>NUCLEOTIDE SEQUENCE [LARGE SCALE GENOMIC DNA]</scope>
    <source>
        <strain evidence="10">COT-022 OH1391</strain>
    </source>
</reference>
<feature type="binding site" evidence="7">
    <location>
        <begin position="242"/>
        <end position="243"/>
    </location>
    <ligand>
        <name>FMN</name>
        <dbReference type="ChEBI" id="CHEBI:58210"/>
    </ligand>
</feature>
<dbReference type="AlphaFoldDB" id="A0A0A2G2Q9"/>
<evidence type="ECO:0000313" key="9">
    <source>
        <dbReference type="EMBL" id="KGN97568.1"/>
    </source>
</evidence>
<dbReference type="GO" id="GO:0009423">
    <property type="term" value="P:chorismate biosynthetic process"/>
    <property type="evidence" value="ECO:0007669"/>
    <property type="project" value="UniProtKB-UniRule"/>
</dbReference>
<dbReference type="NCBIfam" id="NF003793">
    <property type="entry name" value="PRK05382.1"/>
    <property type="match status" value="1"/>
</dbReference>
<dbReference type="Proteomes" id="UP000030134">
    <property type="component" value="Unassembled WGS sequence"/>
</dbReference>
<dbReference type="GO" id="GO:0005829">
    <property type="term" value="C:cytosol"/>
    <property type="evidence" value="ECO:0007669"/>
    <property type="project" value="TreeGrafter"/>
</dbReference>
<dbReference type="PROSITE" id="PS00787">
    <property type="entry name" value="CHORISMATE_SYNTHASE_1"/>
    <property type="match status" value="1"/>
</dbReference>
<feature type="binding site" evidence="7">
    <location>
        <position position="328"/>
    </location>
    <ligand>
        <name>FMN</name>
        <dbReference type="ChEBI" id="CHEBI:58210"/>
    </ligand>
</feature>
<dbReference type="SUPFAM" id="SSF103263">
    <property type="entry name" value="Chorismate synthase, AroC"/>
    <property type="match status" value="1"/>
</dbReference>
<evidence type="ECO:0000256" key="5">
    <source>
        <dbReference type="ARBA" id="ARBA00023141"/>
    </source>
</evidence>
<feature type="binding site" evidence="7">
    <location>
        <begin position="124"/>
        <end position="126"/>
    </location>
    <ligand>
        <name>FMN</name>
        <dbReference type="ChEBI" id="CHEBI:58210"/>
    </ligand>
</feature>
<dbReference type="GO" id="GO:0004107">
    <property type="term" value="F:chorismate synthase activity"/>
    <property type="evidence" value="ECO:0007669"/>
    <property type="project" value="UniProtKB-UniRule"/>
</dbReference>
<dbReference type="GO" id="GO:0009073">
    <property type="term" value="P:aromatic amino acid family biosynthetic process"/>
    <property type="evidence" value="ECO:0007669"/>
    <property type="project" value="UniProtKB-KW"/>
</dbReference>
<comment type="pathway">
    <text evidence="1 7 8">Metabolic intermediate biosynthesis; chorismate biosynthesis; chorismate from D-erythrose 4-phosphate and phosphoenolpyruvate: step 7/7.</text>
</comment>
<dbReference type="Pfam" id="PF01264">
    <property type="entry name" value="Chorismate_synt"/>
    <property type="match status" value="1"/>
</dbReference>
<dbReference type="PANTHER" id="PTHR21085:SF0">
    <property type="entry name" value="CHORISMATE SYNTHASE"/>
    <property type="match status" value="1"/>
</dbReference>
<evidence type="ECO:0000256" key="4">
    <source>
        <dbReference type="ARBA" id="ARBA00022605"/>
    </source>
</evidence>
<proteinExistence type="inferred from homology"/>
<feature type="binding site" evidence="7">
    <location>
        <begin position="302"/>
        <end position="306"/>
    </location>
    <ligand>
        <name>FMN</name>
        <dbReference type="ChEBI" id="CHEBI:58210"/>
    </ligand>
</feature>
<dbReference type="EMBL" id="JQZW01000012">
    <property type="protein sequence ID" value="KGN97568.1"/>
    <property type="molecule type" value="Genomic_DNA"/>
</dbReference>
<comment type="caution">
    <text evidence="7">Lacks conserved residue(s) required for the propagation of feature annotation.</text>
</comment>
<dbReference type="UniPathway" id="UPA00053">
    <property type="reaction ID" value="UER00090"/>
</dbReference>
<keyword evidence="7" id="KW-0274">FAD</keyword>
<organism evidence="9 10">
    <name type="scientific">Porphyromonas gingivicanis</name>
    <dbReference type="NCBI Taxonomy" id="266762"/>
    <lineage>
        <taxon>Bacteria</taxon>
        <taxon>Pseudomonadati</taxon>
        <taxon>Bacteroidota</taxon>
        <taxon>Bacteroidia</taxon>
        <taxon>Bacteroidales</taxon>
        <taxon>Porphyromonadaceae</taxon>
        <taxon>Porphyromonas</taxon>
    </lineage>
</organism>
<dbReference type="NCBIfam" id="TIGR00033">
    <property type="entry name" value="aroC"/>
    <property type="match status" value="1"/>
</dbReference>
<keyword evidence="7" id="KW-0521">NADP</keyword>
<keyword evidence="7" id="KW-0288">FMN</keyword>
<dbReference type="InterPro" id="IPR035904">
    <property type="entry name" value="Chorismate_synth_AroC_sf"/>
</dbReference>
<comment type="catalytic activity">
    <reaction evidence="7 8">
        <text>5-O-(1-carboxyvinyl)-3-phosphoshikimate = chorismate + phosphate</text>
        <dbReference type="Rhea" id="RHEA:21020"/>
        <dbReference type="ChEBI" id="CHEBI:29748"/>
        <dbReference type="ChEBI" id="CHEBI:43474"/>
        <dbReference type="ChEBI" id="CHEBI:57701"/>
        <dbReference type="EC" id="4.2.3.5"/>
    </reaction>
</comment>
<sequence length="362" mass="39236">MNSFGRIFRLTTFGESHGVAIGGILDGCPSGIRIDIEAIKRFMQYRRPGTSSLVSPRKEADIVHFLSGLLPDGTTMGHPIGFVINNEDVRSQDYQPFSDVYRPSHADYTYHCKYGLPPQAGGGRASARETAVRCVAGAIAQQILRQKYGIEIYPHIITLGEESLTPEELSQLSLEEAYTYPTRCPHPEANERFSQYLLKTATQGDSIGGIVQCHIKGVPAGWGSPLYDKLHARLAYAMLSINATKGIEFGDGFALARMRGSQANDPMSIDDEGNIVFKSNHSGGIQGGISTGETISFRVGFKPTPTIGKEQESITINGEKSVLKGKGRHDPCVAIRGVTVVHAMTAIVLLDEALCSHSIKGQ</sequence>
<feature type="binding site" evidence="7">
    <location>
        <position position="287"/>
    </location>
    <ligand>
        <name>FMN</name>
        <dbReference type="ChEBI" id="CHEBI:58210"/>
    </ligand>
</feature>
<evidence type="ECO:0000256" key="7">
    <source>
        <dbReference type="HAMAP-Rule" id="MF_00300"/>
    </source>
</evidence>
<dbReference type="HAMAP" id="MF_00300">
    <property type="entry name" value="Chorismate_synth"/>
    <property type="match status" value="1"/>
</dbReference>
<dbReference type="InterPro" id="IPR020541">
    <property type="entry name" value="Chorismate_synthase_CS"/>
</dbReference>
<evidence type="ECO:0000256" key="2">
    <source>
        <dbReference type="ARBA" id="ARBA00008014"/>
    </source>
</evidence>
<comment type="cofactor">
    <cofactor evidence="7 8">
        <name>FMNH2</name>
        <dbReference type="ChEBI" id="CHEBI:57618"/>
    </cofactor>
    <text evidence="7 8">Reduced FMN (FMNH(2)).</text>
</comment>
<protein>
    <recommendedName>
        <fullName evidence="3 7">Chorismate synthase</fullName>
        <shortName evidence="7">CS</shortName>
        <ecNumber evidence="3 7">4.2.3.5</ecNumber>
    </recommendedName>
    <alternativeName>
        <fullName evidence="7">5-enolpyruvylshikimate-3-phosphate phospholyase</fullName>
    </alternativeName>
</protein>
<dbReference type="OrthoDB" id="9771806at2"/>
<name>A0A0A2G2Q9_9PORP</name>
<dbReference type="RefSeq" id="WP_036884594.1">
    <property type="nucleotide sequence ID" value="NZ_JQZW01000012.1"/>
</dbReference>
<dbReference type="eggNOG" id="COG0082">
    <property type="taxonomic scope" value="Bacteria"/>
</dbReference>